<dbReference type="OrthoDB" id="421276at2759"/>
<proteinExistence type="predicted"/>
<gene>
    <name evidence="1" type="ORF">EVAR_8096_1</name>
</gene>
<evidence type="ECO:0000313" key="1">
    <source>
        <dbReference type="EMBL" id="GBP17025.1"/>
    </source>
</evidence>
<reference evidence="1 2" key="1">
    <citation type="journal article" date="2019" name="Commun. Biol.">
        <title>The bagworm genome reveals a unique fibroin gene that provides high tensile strength.</title>
        <authorList>
            <person name="Kono N."/>
            <person name="Nakamura H."/>
            <person name="Ohtoshi R."/>
            <person name="Tomita M."/>
            <person name="Numata K."/>
            <person name="Arakawa K."/>
        </authorList>
    </citation>
    <scope>NUCLEOTIDE SEQUENCE [LARGE SCALE GENOMIC DNA]</scope>
</reference>
<dbReference type="Proteomes" id="UP000299102">
    <property type="component" value="Unassembled WGS sequence"/>
</dbReference>
<organism evidence="1 2">
    <name type="scientific">Eumeta variegata</name>
    <name type="common">Bagworm moth</name>
    <name type="synonym">Eumeta japonica</name>
    <dbReference type="NCBI Taxonomy" id="151549"/>
    <lineage>
        <taxon>Eukaryota</taxon>
        <taxon>Metazoa</taxon>
        <taxon>Ecdysozoa</taxon>
        <taxon>Arthropoda</taxon>
        <taxon>Hexapoda</taxon>
        <taxon>Insecta</taxon>
        <taxon>Pterygota</taxon>
        <taxon>Neoptera</taxon>
        <taxon>Endopterygota</taxon>
        <taxon>Lepidoptera</taxon>
        <taxon>Glossata</taxon>
        <taxon>Ditrysia</taxon>
        <taxon>Tineoidea</taxon>
        <taxon>Psychidae</taxon>
        <taxon>Oiketicinae</taxon>
        <taxon>Eumeta</taxon>
    </lineage>
</organism>
<sequence length="258" mass="29229">MLIFRVKCPALSRLYCLSWGSYVNPCELYVHGINGRASASVLLFAEMLIKTPGGAGGVCLRSTISTFSIVQPAGPKLLFVSRIAHKSTEILKFETLPTTMNFTPKLERRLPVLWALTLTNLAVHFRCSKNPDSQEETKKAVWASYYHYISTDENPQHSHCSIAWCKYLQYTAENTEEIHTHPPAFDEKTAKFLKLIYEELSPDDLIQRALEMYFDQFPSDVYTQCRTDHVVEVTFAGRAPACAGSDHAYPQVYDLHVI</sequence>
<comment type="caution">
    <text evidence="1">The sequence shown here is derived from an EMBL/GenBank/DDBJ whole genome shotgun (WGS) entry which is preliminary data.</text>
</comment>
<dbReference type="AlphaFoldDB" id="A0A4C1TSP9"/>
<keyword evidence="2" id="KW-1185">Reference proteome</keyword>
<accession>A0A4C1TSP9</accession>
<protein>
    <submittedName>
        <fullName evidence="1">Uncharacterized protein</fullName>
    </submittedName>
</protein>
<dbReference type="EMBL" id="BGZK01000084">
    <property type="protein sequence ID" value="GBP17025.1"/>
    <property type="molecule type" value="Genomic_DNA"/>
</dbReference>
<name>A0A4C1TSP9_EUMVA</name>
<evidence type="ECO:0000313" key="2">
    <source>
        <dbReference type="Proteomes" id="UP000299102"/>
    </source>
</evidence>